<gene>
    <name evidence="1" type="ORF">ALEPTO_LOCUS11232</name>
</gene>
<name>A0A9N9EXU6_9GLOM</name>
<dbReference type="AlphaFoldDB" id="A0A9N9EXU6"/>
<dbReference type="Gene3D" id="1.20.1280.50">
    <property type="match status" value="1"/>
</dbReference>
<proteinExistence type="predicted"/>
<comment type="caution">
    <text evidence="1">The sequence shown here is derived from an EMBL/GenBank/DDBJ whole genome shotgun (WGS) entry which is preliminary data.</text>
</comment>
<protein>
    <submittedName>
        <fullName evidence="1">10410_t:CDS:1</fullName>
    </submittedName>
</protein>
<reference evidence="1" key="1">
    <citation type="submission" date="2021-06" db="EMBL/GenBank/DDBJ databases">
        <authorList>
            <person name="Kallberg Y."/>
            <person name="Tangrot J."/>
            <person name="Rosling A."/>
        </authorList>
    </citation>
    <scope>NUCLEOTIDE SEQUENCE</scope>
    <source>
        <strain evidence="1">FL130A</strain>
    </source>
</reference>
<dbReference type="Proteomes" id="UP000789508">
    <property type="component" value="Unassembled WGS sequence"/>
</dbReference>
<evidence type="ECO:0000313" key="1">
    <source>
        <dbReference type="EMBL" id="CAG8691645.1"/>
    </source>
</evidence>
<sequence>MSSLPKLLPEILIEILNYLKIPLFLGLKERQRVNLQSLYSCLCVSKQWCNIVAPLLWDQPFSYIDYQSDSDRLMLVNVYLGSISQSERENIEATGITFPKNLRQPYLDYPSYLKNLHYGVLLNAVQLWCRKNSEKNVNPLSVQLLMNEENNQEPEEEKGLMSRCW</sequence>
<dbReference type="EMBL" id="CAJVPS010016901">
    <property type="protein sequence ID" value="CAG8691645.1"/>
    <property type="molecule type" value="Genomic_DNA"/>
</dbReference>
<accession>A0A9N9EXU6</accession>
<evidence type="ECO:0000313" key="2">
    <source>
        <dbReference type="Proteomes" id="UP000789508"/>
    </source>
</evidence>
<organism evidence="1 2">
    <name type="scientific">Ambispora leptoticha</name>
    <dbReference type="NCBI Taxonomy" id="144679"/>
    <lineage>
        <taxon>Eukaryota</taxon>
        <taxon>Fungi</taxon>
        <taxon>Fungi incertae sedis</taxon>
        <taxon>Mucoromycota</taxon>
        <taxon>Glomeromycotina</taxon>
        <taxon>Glomeromycetes</taxon>
        <taxon>Archaeosporales</taxon>
        <taxon>Ambisporaceae</taxon>
        <taxon>Ambispora</taxon>
    </lineage>
</organism>
<feature type="non-terminal residue" evidence="1">
    <location>
        <position position="165"/>
    </location>
</feature>
<keyword evidence="2" id="KW-1185">Reference proteome</keyword>
<dbReference type="OrthoDB" id="2354837at2759"/>